<keyword evidence="7 9" id="KW-0315">Glutamine amidotransferase</keyword>
<comment type="catalytic activity">
    <reaction evidence="8">
        <text>L-aspartate + L-glutamine + ATP + H2O = L-asparagine + L-glutamate + AMP + diphosphate + H(+)</text>
        <dbReference type="Rhea" id="RHEA:12228"/>
        <dbReference type="ChEBI" id="CHEBI:15377"/>
        <dbReference type="ChEBI" id="CHEBI:15378"/>
        <dbReference type="ChEBI" id="CHEBI:29985"/>
        <dbReference type="ChEBI" id="CHEBI:29991"/>
        <dbReference type="ChEBI" id="CHEBI:30616"/>
        <dbReference type="ChEBI" id="CHEBI:33019"/>
        <dbReference type="ChEBI" id="CHEBI:58048"/>
        <dbReference type="ChEBI" id="CHEBI:58359"/>
        <dbReference type="ChEBI" id="CHEBI:456215"/>
        <dbReference type="EC" id="6.3.5.4"/>
    </reaction>
</comment>
<keyword evidence="9" id="KW-0028">Amino-acid biosynthesis</keyword>
<evidence type="ECO:0000313" key="14">
    <source>
        <dbReference type="Proteomes" id="UP000014018"/>
    </source>
</evidence>
<evidence type="ECO:0000256" key="9">
    <source>
        <dbReference type="PIRSR" id="PIRSR001589-1"/>
    </source>
</evidence>
<dbReference type="AlphaFoldDB" id="A0A9W5V513"/>
<evidence type="ECO:0000256" key="8">
    <source>
        <dbReference type="ARBA" id="ARBA00048741"/>
    </source>
</evidence>
<evidence type="ECO:0000256" key="11">
    <source>
        <dbReference type="PIRSR" id="PIRSR001589-3"/>
    </source>
</evidence>
<dbReference type="EC" id="6.3.5.4" evidence="3"/>
<evidence type="ECO:0000256" key="2">
    <source>
        <dbReference type="ARBA" id="ARBA00005752"/>
    </source>
</evidence>
<evidence type="ECO:0000256" key="7">
    <source>
        <dbReference type="ARBA" id="ARBA00022962"/>
    </source>
</evidence>
<dbReference type="GO" id="GO:0005524">
    <property type="term" value="F:ATP binding"/>
    <property type="evidence" value="ECO:0007669"/>
    <property type="project" value="UniProtKB-KW"/>
</dbReference>
<proteinExistence type="inferred from homology"/>
<evidence type="ECO:0000256" key="1">
    <source>
        <dbReference type="ARBA" id="ARBA00005187"/>
    </source>
</evidence>
<evidence type="ECO:0000256" key="3">
    <source>
        <dbReference type="ARBA" id="ARBA00012737"/>
    </source>
</evidence>
<keyword evidence="5 10" id="KW-0067">ATP-binding</keyword>
<feature type="active site" description="For GATase activity" evidence="9">
    <location>
        <position position="2"/>
    </location>
</feature>
<dbReference type="Pfam" id="PF00733">
    <property type="entry name" value="Asn_synthase"/>
    <property type="match status" value="1"/>
</dbReference>
<dbReference type="NCBIfam" id="TIGR01536">
    <property type="entry name" value="asn_synth_AEB"/>
    <property type="match status" value="1"/>
</dbReference>
<feature type="binding site" evidence="10">
    <location>
        <position position="102"/>
    </location>
    <ligand>
        <name>L-glutamine</name>
        <dbReference type="ChEBI" id="CHEBI:58359"/>
    </ligand>
</feature>
<dbReference type="CDD" id="cd01991">
    <property type="entry name" value="Asn_synthase_B_C"/>
    <property type="match status" value="1"/>
</dbReference>
<sequence length="592" mass="68321">MCGITGWVDYKRSLEGERDVVTKMAETLAKRGPDDNKVWIKGNVAFGHKRLIVVDPEGGKQPMTCLKDETNYAICYNGELYNTEDIRKELLRRGYTFKGHSDTEVLLASYIEWKEECVDHLNGIYAFAVWDEQKEQVFIARDRLGVKPLFYKYDSGRLLFGSELKAILSHPDVKAEVTLEGLSEIFGLGPSRTPGHGIYAGIKELRPGHAMTFSKNGLCIWRYWNVESKKHEDSFEETVEKTRFLLQDAITRQLVSDVPLCTFLSGGVDSSAITAIAAKEYERSGKGQLHTYSIDYEDNDKYFKANAFQPNSDAPFINLMTETFQTTHHRCVISNEKLAEYLTEAVLVRDLPGMADIDSSLLWFCREIKQDFVVGLSGECADEIFGGYPWFYREDDLQSSAFPWMRSTEAREQLLKKEWRNKLNLQQYVQRRYEESIQEVPILEGESPLEAKRRQLFYLNMVWFMTTLLDRKDRMSMGASLEVRVPFADHRLVEYAWNIPWEMKMYKNREKGLLRKALEDVLPHDILYRKKSPYPKTHNPHYTNAVTVWLQNLLTDKGSILHELFDKEQLSGLIQSGGSAFQTPWFGQLNAT</sequence>
<dbReference type="GO" id="GO:0005829">
    <property type="term" value="C:cytosol"/>
    <property type="evidence" value="ECO:0007669"/>
    <property type="project" value="TreeGrafter"/>
</dbReference>
<evidence type="ECO:0000313" key="13">
    <source>
        <dbReference type="EMBL" id="EOO41522.1"/>
    </source>
</evidence>
<name>A0A9W5V513_BACCE</name>
<dbReference type="InterPro" id="IPR029055">
    <property type="entry name" value="Ntn_hydrolases_N"/>
</dbReference>
<feature type="domain" description="Glutamine amidotransferase type-2" evidence="12">
    <location>
        <begin position="2"/>
        <end position="216"/>
    </location>
</feature>
<evidence type="ECO:0000256" key="6">
    <source>
        <dbReference type="ARBA" id="ARBA00022888"/>
    </source>
</evidence>
<dbReference type="RefSeq" id="WP_016109486.1">
    <property type="nucleotide sequence ID" value="NZ_KB976173.1"/>
</dbReference>
<feature type="binding site" evidence="10">
    <location>
        <begin position="377"/>
        <end position="378"/>
    </location>
    <ligand>
        <name>ATP</name>
        <dbReference type="ChEBI" id="CHEBI:30616"/>
    </ligand>
</feature>
<gene>
    <name evidence="13" type="ORF">IIU_00538</name>
</gene>
<dbReference type="PANTHER" id="PTHR43284:SF1">
    <property type="entry name" value="ASPARAGINE SYNTHETASE"/>
    <property type="match status" value="1"/>
</dbReference>
<dbReference type="GO" id="GO:0004066">
    <property type="term" value="F:asparagine synthase (glutamine-hydrolyzing) activity"/>
    <property type="evidence" value="ECO:0007669"/>
    <property type="project" value="UniProtKB-EC"/>
</dbReference>
<comment type="pathway">
    <text evidence="1">Amino-acid biosynthesis; L-asparagine biosynthesis; L-asparagine from L-aspartate (L-Gln route): step 1/1.</text>
</comment>
<evidence type="ECO:0000256" key="5">
    <source>
        <dbReference type="ARBA" id="ARBA00022840"/>
    </source>
</evidence>
<dbReference type="Proteomes" id="UP000014018">
    <property type="component" value="Unassembled WGS sequence"/>
</dbReference>
<evidence type="ECO:0000259" key="12">
    <source>
        <dbReference type="PROSITE" id="PS51278"/>
    </source>
</evidence>
<dbReference type="PANTHER" id="PTHR43284">
    <property type="entry name" value="ASPARAGINE SYNTHETASE (GLUTAMINE-HYDROLYZING)"/>
    <property type="match status" value="1"/>
</dbReference>
<organism evidence="13 14">
    <name type="scientific">Bacillus cereus VD133</name>
    <dbReference type="NCBI Taxonomy" id="1053233"/>
    <lineage>
        <taxon>Bacteria</taxon>
        <taxon>Bacillati</taxon>
        <taxon>Bacillota</taxon>
        <taxon>Bacilli</taxon>
        <taxon>Bacillales</taxon>
        <taxon>Bacillaceae</taxon>
        <taxon>Bacillus</taxon>
        <taxon>Bacillus cereus group</taxon>
    </lineage>
</organism>
<keyword evidence="4 10" id="KW-0547">Nucleotide-binding</keyword>
<dbReference type="InterPro" id="IPR017932">
    <property type="entry name" value="GATase_2_dom"/>
</dbReference>
<dbReference type="InterPro" id="IPR014729">
    <property type="entry name" value="Rossmann-like_a/b/a_fold"/>
</dbReference>
<dbReference type="CDD" id="cd00712">
    <property type="entry name" value="AsnB"/>
    <property type="match status" value="1"/>
</dbReference>
<feature type="binding site" evidence="10">
    <location>
        <position position="294"/>
    </location>
    <ligand>
        <name>ATP</name>
        <dbReference type="ChEBI" id="CHEBI:30616"/>
    </ligand>
</feature>
<dbReference type="Pfam" id="PF13537">
    <property type="entry name" value="GATase_7"/>
    <property type="match status" value="1"/>
</dbReference>
<dbReference type="EMBL" id="AHFB01000003">
    <property type="protein sequence ID" value="EOO41522.1"/>
    <property type="molecule type" value="Genomic_DNA"/>
</dbReference>
<dbReference type="InterPro" id="IPR001962">
    <property type="entry name" value="Asn_synthase"/>
</dbReference>
<protein>
    <recommendedName>
        <fullName evidence="3">asparagine synthase (glutamine-hydrolyzing)</fullName>
        <ecNumber evidence="3">6.3.5.4</ecNumber>
    </recommendedName>
</protein>
<comment type="similarity">
    <text evidence="2">Belongs to the asparagine synthetase family.</text>
</comment>
<dbReference type="InterPro" id="IPR033738">
    <property type="entry name" value="AsnB_N"/>
</dbReference>
<dbReference type="SUPFAM" id="SSF56235">
    <property type="entry name" value="N-terminal nucleophile aminohydrolases (Ntn hydrolases)"/>
    <property type="match status" value="1"/>
</dbReference>
<feature type="site" description="Important for beta-aspartyl-AMP intermediate formation" evidence="11">
    <location>
        <position position="379"/>
    </location>
</feature>
<dbReference type="PIRSF" id="PIRSF001589">
    <property type="entry name" value="Asn_synthetase_glu-h"/>
    <property type="match status" value="1"/>
</dbReference>
<dbReference type="InterPro" id="IPR006426">
    <property type="entry name" value="Asn_synth_AEB"/>
</dbReference>
<dbReference type="Gene3D" id="3.40.50.620">
    <property type="entry name" value="HUPs"/>
    <property type="match status" value="1"/>
</dbReference>
<dbReference type="Gene3D" id="3.60.20.10">
    <property type="entry name" value="Glutamine Phosphoribosylpyrophosphate, subunit 1, domain 1"/>
    <property type="match status" value="1"/>
</dbReference>
<reference evidence="13 14" key="1">
    <citation type="submission" date="2012-12" db="EMBL/GenBank/DDBJ databases">
        <title>The Genome Sequence of Bacillus cereus VD133.</title>
        <authorList>
            <consortium name="The Broad Institute Genome Sequencing Platform"/>
            <consortium name="The Broad Institute Genome Sequencing Center for Infectious Disease"/>
            <person name="Feldgarden M."/>
            <person name="Van der Auwera G.A."/>
            <person name="Mahillon J."/>
            <person name="Duprez V."/>
            <person name="Timmery S."/>
            <person name="Mattelet C."/>
            <person name="Dierick K."/>
            <person name="Sun M."/>
            <person name="Yu Z."/>
            <person name="Zhu L."/>
            <person name="Hu X."/>
            <person name="Shank E.B."/>
            <person name="Swiecicka I."/>
            <person name="Hansen B.M."/>
            <person name="Andrup L."/>
            <person name="Walker B."/>
            <person name="Young S.K."/>
            <person name="Zeng Q."/>
            <person name="Gargeya S."/>
            <person name="Fitzgerald M."/>
            <person name="Haas B."/>
            <person name="Abouelleil A."/>
            <person name="Alvarado L."/>
            <person name="Arachchi H.M."/>
            <person name="Berlin A.M."/>
            <person name="Chapman S.B."/>
            <person name="Dewar J."/>
            <person name="Goldberg J."/>
            <person name="Griggs A."/>
            <person name="Gujja S."/>
            <person name="Hansen M."/>
            <person name="Howarth C."/>
            <person name="Imamovic A."/>
            <person name="Larimer J."/>
            <person name="McCowan C."/>
            <person name="Murphy C."/>
            <person name="Neiman D."/>
            <person name="Pearson M."/>
            <person name="Priest M."/>
            <person name="Roberts A."/>
            <person name="Saif S."/>
            <person name="Shea T."/>
            <person name="Sisk P."/>
            <person name="Sykes S."/>
            <person name="Wortman J."/>
            <person name="Nusbaum C."/>
            <person name="Birren B."/>
        </authorList>
    </citation>
    <scope>NUCLEOTIDE SEQUENCE [LARGE SCALE GENOMIC DNA]</scope>
    <source>
        <strain evidence="13 14">VD133</strain>
    </source>
</reference>
<evidence type="ECO:0000256" key="4">
    <source>
        <dbReference type="ARBA" id="ARBA00022741"/>
    </source>
</evidence>
<accession>A0A9W5V513</accession>
<evidence type="ECO:0000256" key="10">
    <source>
        <dbReference type="PIRSR" id="PIRSR001589-2"/>
    </source>
</evidence>
<keyword evidence="6 9" id="KW-0061">Asparagine biosynthesis</keyword>
<dbReference type="InterPro" id="IPR051786">
    <property type="entry name" value="ASN_synthetase/amidase"/>
</dbReference>
<dbReference type="GO" id="GO:0006529">
    <property type="term" value="P:asparagine biosynthetic process"/>
    <property type="evidence" value="ECO:0007669"/>
    <property type="project" value="UniProtKB-KW"/>
</dbReference>
<dbReference type="SUPFAM" id="SSF52402">
    <property type="entry name" value="Adenine nucleotide alpha hydrolases-like"/>
    <property type="match status" value="1"/>
</dbReference>
<dbReference type="PROSITE" id="PS51278">
    <property type="entry name" value="GATASE_TYPE_2"/>
    <property type="match status" value="1"/>
</dbReference>
<comment type="caution">
    <text evidence="13">The sequence shown here is derived from an EMBL/GenBank/DDBJ whole genome shotgun (WGS) entry which is preliminary data.</text>
</comment>